<dbReference type="AlphaFoldDB" id="A0A835IK28"/>
<organism evidence="1 2">
    <name type="scientific">Coptis chinensis</name>
    <dbReference type="NCBI Taxonomy" id="261450"/>
    <lineage>
        <taxon>Eukaryota</taxon>
        <taxon>Viridiplantae</taxon>
        <taxon>Streptophyta</taxon>
        <taxon>Embryophyta</taxon>
        <taxon>Tracheophyta</taxon>
        <taxon>Spermatophyta</taxon>
        <taxon>Magnoliopsida</taxon>
        <taxon>Ranunculales</taxon>
        <taxon>Ranunculaceae</taxon>
        <taxon>Coptidoideae</taxon>
        <taxon>Coptis</taxon>
    </lineage>
</organism>
<evidence type="ECO:0000313" key="2">
    <source>
        <dbReference type="Proteomes" id="UP000631114"/>
    </source>
</evidence>
<protein>
    <submittedName>
        <fullName evidence="1">Uncharacterized protein</fullName>
    </submittedName>
</protein>
<dbReference type="EMBL" id="JADFTS010000002">
    <property type="protein sequence ID" value="KAF9618574.1"/>
    <property type="molecule type" value="Genomic_DNA"/>
</dbReference>
<sequence>INLAQCDGSKEEILVQSQRYEVQGYDSDINLWFSNATSRPCYLLRCFASQLFCSVNKNGSVGMCRDVKSQLNFVNEAQFLLISEESISDLNTRLISIFWWMQQMPIINLDHLNGQVKKSKEPLATLASFRQVKSGVFLRRTFQFTNHQPRLLNEGASRSLERQETRGPEIAFLRSRFQAQRAMHIVKSI</sequence>
<name>A0A835IK28_9MAGN</name>
<dbReference type="OrthoDB" id="10264306at2759"/>
<reference evidence="1 2" key="1">
    <citation type="submission" date="2020-10" db="EMBL/GenBank/DDBJ databases">
        <title>The Coptis chinensis genome and diversification of protoberbering-type alkaloids.</title>
        <authorList>
            <person name="Wang B."/>
            <person name="Shu S."/>
            <person name="Song C."/>
            <person name="Liu Y."/>
        </authorList>
    </citation>
    <scope>NUCLEOTIDE SEQUENCE [LARGE SCALE GENOMIC DNA]</scope>
    <source>
        <strain evidence="1">HL-2020</strain>
        <tissue evidence="1">Leaf</tissue>
    </source>
</reference>
<comment type="caution">
    <text evidence="1">The sequence shown here is derived from an EMBL/GenBank/DDBJ whole genome shotgun (WGS) entry which is preliminary data.</text>
</comment>
<feature type="non-terminal residue" evidence="1">
    <location>
        <position position="189"/>
    </location>
</feature>
<dbReference type="Proteomes" id="UP000631114">
    <property type="component" value="Unassembled WGS sequence"/>
</dbReference>
<proteinExistence type="predicted"/>
<gene>
    <name evidence="1" type="ORF">IFM89_002269</name>
</gene>
<keyword evidence="2" id="KW-1185">Reference proteome</keyword>
<evidence type="ECO:0000313" key="1">
    <source>
        <dbReference type="EMBL" id="KAF9618574.1"/>
    </source>
</evidence>
<accession>A0A835IK28</accession>